<dbReference type="PANTHER" id="PTHR38340">
    <property type="entry name" value="S-LAYER PROTEIN"/>
    <property type="match status" value="1"/>
</dbReference>
<dbReference type="Proteomes" id="UP000219111">
    <property type="component" value="Unassembled WGS sequence"/>
</dbReference>
<evidence type="ECO:0000313" key="10">
    <source>
        <dbReference type="Proteomes" id="UP000219111"/>
    </source>
</evidence>
<feature type="region of interest" description="Disordered" evidence="8">
    <location>
        <begin position="684"/>
        <end position="817"/>
    </location>
</feature>
<dbReference type="InterPro" id="IPR050557">
    <property type="entry name" value="RTX_toxin/Mannuronan_C5-epim"/>
</dbReference>
<dbReference type="RefSeq" id="WP_097069791.1">
    <property type="nucleotide sequence ID" value="NZ_OBMT01000005.1"/>
</dbReference>
<feature type="compositionally biased region" description="Gly residues" evidence="8">
    <location>
        <begin position="840"/>
        <end position="852"/>
    </location>
</feature>
<comment type="subcellular location">
    <subcellularLocation>
        <location evidence="1">Membrane</location>
    </subcellularLocation>
    <subcellularLocation>
        <location evidence="2">Secreted</location>
    </subcellularLocation>
</comment>
<feature type="region of interest" description="Disordered" evidence="8">
    <location>
        <begin position="199"/>
        <end position="220"/>
    </location>
</feature>
<dbReference type="GO" id="GO:0090729">
    <property type="term" value="F:toxin activity"/>
    <property type="evidence" value="ECO:0007669"/>
    <property type="project" value="UniProtKB-KW"/>
</dbReference>
<sequence length="1002" mass="101838">MAISYELSGFSFYLDGSDNVTSLTQASVIVNGSSDLEFTFIPDGEDSSSFYGELDASQGEVYSTTVEIGGSSAALDFNSWDVEMFSVTYDGQSAQVVMFENPYTNQAIILPAAGTLLSGGTLPSEALLAAIVADGVPSAITTGPFAMNEPFTLDEIAGVVATEYDPFTGTADADVLSGMNGDETLSGLAGNDTITGGDGHDTLLGGAGSDNLDGGPGNDSLVGGDGADTIIGGSGLDVISGTAAEFDGDSISGFDYGDELRITGVSDVEGVQIGNGILDIDADGDGSVDYYGTFFSASGTYEVNKVMDGDTLVITLAGAPEAQIGTALGSQDDFANIAPVLFSDPNFVPMTMLYSGAIEGIELLPEGYTIYRINEDSSQTAVVSIDRGIFLTSGDGPGTANTVHNHTVNLNENGNANLTEAAHDAYSGAGTTYDASYIEFTFDAADLGDAPSISFTLFFGSEEYPEYVNSSFVDIAAIFVNGTNYALFNNDANQPLAITGESINTEGNFYNNADGIYTTEYDGFSVMLTVVAPIQEGLNTVMIGIADTGDHAYDSGLFIGNVQASDFDFSGSYITVDGTDGDDTINSNAAPELVELGEGADTVTGTPDELDGDVIDGWGDDDELQFEGVEFGEDDVHITLGSAILDIDTDGDGVADTTTTLEGNFTQAVFSFETIDGNTVITTEGALPDGVVPQTPTEGNDTLTGTDGDDTLSGLGGNDLLQGGDGNDLLEGGDGDDGLQGQAGDDTLIGGAGNDNLAASEGNDSVQGDDGNDRMGGGTGDDVMDGGDGNDFMGGGLDNDTMFGGTGNDTVNGGAGNDSMDGGDGKDVMGASFGNDTVTGGEGNDDIGGGAGRDLLSGQAGNDTIGGGEGADTIRGGAGDDFLAGGGGHDVIEGGIGDDMINGGAGDDTMTGGDGADVFVFNGMVDGDEDFVLDFEDGIDMFRISGIENEPGSGLDGYLAALNIADTTVNGDAAVSMSYEGQMIYVMGLSAADLTKADFIFA</sequence>
<dbReference type="PRINTS" id="PR00313">
    <property type="entry name" value="CABNDNGRPT"/>
</dbReference>
<evidence type="ECO:0000256" key="6">
    <source>
        <dbReference type="ARBA" id="ARBA00023026"/>
    </source>
</evidence>
<keyword evidence="7" id="KW-0472">Membrane</keyword>
<keyword evidence="5" id="KW-0677">Repeat</keyword>
<dbReference type="InterPro" id="IPR049804">
    <property type="entry name" value="Choice_anch_L"/>
</dbReference>
<name>A0A285SKC7_9RHOB</name>
<evidence type="ECO:0000256" key="1">
    <source>
        <dbReference type="ARBA" id="ARBA00004370"/>
    </source>
</evidence>
<evidence type="ECO:0000256" key="4">
    <source>
        <dbReference type="ARBA" id="ARBA00022656"/>
    </source>
</evidence>
<evidence type="ECO:0000313" key="9">
    <source>
        <dbReference type="EMBL" id="SOC06428.1"/>
    </source>
</evidence>
<dbReference type="AlphaFoldDB" id="A0A285SKC7"/>
<dbReference type="GO" id="GO:0016020">
    <property type="term" value="C:membrane"/>
    <property type="evidence" value="ECO:0007669"/>
    <property type="project" value="UniProtKB-SubCell"/>
</dbReference>
<dbReference type="SUPFAM" id="SSF51120">
    <property type="entry name" value="beta-Roll"/>
    <property type="match status" value="3"/>
</dbReference>
<keyword evidence="4" id="KW-0800">Toxin</keyword>
<dbReference type="GO" id="GO:0005576">
    <property type="term" value="C:extracellular region"/>
    <property type="evidence" value="ECO:0007669"/>
    <property type="project" value="UniProtKB-SubCell"/>
</dbReference>
<dbReference type="InterPro" id="IPR001343">
    <property type="entry name" value="Hemolysn_Ca-bd"/>
</dbReference>
<proteinExistence type="predicted"/>
<dbReference type="PRINTS" id="PR01488">
    <property type="entry name" value="RTXTOXINA"/>
</dbReference>
<reference evidence="10" key="1">
    <citation type="submission" date="2017-08" db="EMBL/GenBank/DDBJ databases">
        <authorList>
            <person name="Varghese N."/>
            <person name="Submissions S."/>
        </authorList>
    </citation>
    <scope>NUCLEOTIDE SEQUENCE [LARGE SCALE GENOMIC DNA]</scope>
    <source>
        <strain evidence="10">JA276</strain>
    </source>
</reference>
<feature type="compositionally biased region" description="Low complexity" evidence="8">
    <location>
        <begin position="697"/>
        <end position="706"/>
    </location>
</feature>
<evidence type="ECO:0000256" key="8">
    <source>
        <dbReference type="SAM" id="MobiDB-lite"/>
    </source>
</evidence>
<dbReference type="Pfam" id="PF00353">
    <property type="entry name" value="HemolysinCabind"/>
    <property type="match status" value="8"/>
</dbReference>
<gene>
    <name evidence="9" type="ORF">SAMN05877831_10516</name>
</gene>
<dbReference type="InterPro" id="IPR003995">
    <property type="entry name" value="RTX_toxin_determinant-A"/>
</dbReference>
<dbReference type="NCBIfam" id="NF038133">
    <property type="entry name" value="choice_anch_L"/>
    <property type="match status" value="1"/>
</dbReference>
<evidence type="ECO:0000256" key="7">
    <source>
        <dbReference type="ARBA" id="ARBA00023136"/>
    </source>
</evidence>
<feature type="compositionally biased region" description="Low complexity" evidence="8">
    <location>
        <begin position="718"/>
        <end position="730"/>
    </location>
</feature>
<dbReference type="InterPro" id="IPR011049">
    <property type="entry name" value="Serralysin-like_metalloprot_C"/>
</dbReference>
<dbReference type="EMBL" id="OBMT01000005">
    <property type="protein sequence ID" value="SOC06428.1"/>
    <property type="molecule type" value="Genomic_DNA"/>
</dbReference>
<protein>
    <submittedName>
        <fullName evidence="9">Hemolysin type calcium-binding protein</fullName>
    </submittedName>
</protein>
<keyword evidence="3" id="KW-0964">Secreted</keyword>
<feature type="compositionally biased region" description="Gly residues" evidence="8">
    <location>
        <begin position="774"/>
        <end position="797"/>
    </location>
</feature>
<keyword evidence="10" id="KW-1185">Reference proteome</keyword>
<dbReference type="OrthoDB" id="9795675at2"/>
<accession>A0A285SKC7</accession>
<evidence type="ECO:0000256" key="5">
    <source>
        <dbReference type="ARBA" id="ARBA00022737"/>
    </source>
</evidence>
<evidence type="ECO:0000256" key="3">
    <source>
        <dbReference type="ARBA" id="ARBA00022525"/>
    </source>
</evidence>
<dbReference type="InterPro" id="IPR018511">
    <property type="entry name" value="Hemolysin-typ_Ca-bd_CS"/>
</dbReference>
<dbReference type="PANTHER" id="PTHR38340:SF1">
    <property type="entry name" value="S-LAYER PROTEIN"/>
    <property type="match status" value="1"/>
</dbReference>
<keyword evidence="6" id="KW-0843">Virulence</keyword>
<dbReference type="Gene3D" id="2.150.10.10">
    <property type="entry name" value="Serralysin-like metalloprotease, C-terminal"/>
    <property type="match status" value="5"/>
</dbReference>
<organism evidence="9 10">
    <name type="scientific">Rhodobacter maris</name>
    <dbReference type="NCBI Taxonomy" id="446682"/>
    <lineage>
        <taxon>Bacteria</taxon>
        <taxon>Pseudomonadati</taxon>
        <taxon>Pseudomonadota</taxon>
        <taxon>Alphaproteobacteria</taxon>
        <taxon>Rhodobacterales</taxon>
        <taxon>Rhodobacter group</taxon>
        <taxon>Rhodobacter</taxon>
    </lineage>
</organism>
<evidence type="ECO:0000256" key="2">
    <source>
        <dbReference type="ARBA" id="ARBA00004613"/>
    </source>
</evidence>
<dbReference type="PROSITE" id="PS00330">
    <property type="entry name" value="HEMOLYSIN_CALCIUM"/>
    <property type="match status" value="8"/>
</dbReference>
<feature type="region of interest" description="Disordered" evidence="8">
    <location>
        <begin position="838"/>
        <end position="869"/>
    </location>
</feature>
<dbReference type="GO" id="GO:0005509">
    <property type="term" value="F:calcium ion binding"/>
    <property type="evidence" value="ECO:0007669"/>
    <property type="project" value="InterPro"/>
</dbReference>